<reference evidence="1" key="1">
    <citation type="submission" date="2022-03" db="EMBL/GenBank/DDBJ databases">
        <authorList>
            <person name="Martin H S."/>
        </authorList>
    </citation>
    <scope>NUCLEOTIDE SEQUENCE</scope>
</reference>
<proteinExistence type="predicted"/>
<sequence length="452" mass="50686">MGVCRVNIVSTTRGLDVANPDRNHFNARPPHVVEDQAIFHAQDHAVTTFLVRRTALITAHVRDPAADTHARCGIQANVALGFGRYTLLAAACACVVTLLHYTLRSVNVLRVETLRTAVIEKFSATNVYHNMSIFWASLFVTLFGNLQARQTNTDDNRLHVITGALNSGKSDHRGPFLGTNRIYKENDYDDYSSGFAEPSASSQSWYTAPPHTHAKTPIKVYKPREDPRLFYQSDDYLKEINSQNINYEVASIYPGREVVRFGEVDADVLAAPSIRRLRSRDDNRIDLQESQHCVKCPRDRTVLAKAGSDRVMLQSPRLSLCSGRKTPKSFHFGSLDGPKIGSLLEEGTYTIIGRIMHWNENLQICKFNVHVVTQRCRTPKSGMETFRRVEFAIGASDHRPQTTGELAAWEIRPERCQKDWLKAQDAESVVHLASGLTHELWPSVTVALGAVH</sequence>
<dbReference type="EMBL" id="OW152814">
    <property type="protein sequence ID" value="CAH2050278.1"/>
    <property type="molecule type" value="Genomic_DNA"/>
</dbReference>
<protein>
    <submittedName>
        <fullName evidence="1">Uncharacterized protein</fullName>
    </submittedName>
</protein>
<feature type="non-terminal residue" evidence="1">
    <location>
        <position position="1"/>
    </location>
</feature>
<accession>A0ABN8IC44</accession>
<name>A0ABN8IC44_9NEOP</name>
<gene>
    <name evidence="1" type="ORF">IPOD504_LOCUS7354</name>
</gene>
<organism evidence="1 2">
    <name type="scientific">Iphiclides podalirius</name>
    <name type="common">scarce swallowtail</name>
    <dbReference type="NCBI Taxonomy" id="110791"/>
    <lineage>
        <taxon>Eukaryota</taxon>
        <taxon>Metazoa</taxon>
        <taxon>Ecdysozoa</taxon>
        <taxon>Arthropoda</taxon>
        <taxon>Hexapoda</taxon>
        <taxon>Insecta</taxon>
        <taxon>Pterygota</taxon>
        <taxon>Neoptera</taxon>
        <taxon>Endopterygota</taxon>
        <taxon>Lepidoptera</taxon>
        <taxon>Glossata</taxon>
        <taxon>Ditrysia</taxon>
        <taxon>Papilionoidea</taxon>
        <taxon>Papilionidae</taxon>
        <taxon>Papilioninae</taxon>
        <taxon>Iphiclides</taxon>
    </lineage>
</organism>
<evidence type="ECO:0000313" key="2">
    <source>
        <dbReference type="Proteomes" id="UP000837857"/>
    </source>
</evidence>
<dbReference type="Proteomes" id="UP000837857">
    <property type="component" value="Chromosome 2"/>
</dbReference>
<keyword evidence="2" id="KW-1185">Reference proteome</keyword>
<evidence type="ECO:0000313" key="1">
    <source>
        <dbReference type="EMBL" id="CAH2050278.1"/>
    </source>
</evidence>